<dbReference type="InterPro" id="IPR002957">
    <property type="entry name" value="Keratin_I"/>
</dbReference>
<dbReference type="Proteomes" id="UP001352852">
    <property type="component" value="Unassembled WGS sequence"/>
</dbReference>
<evidence type="ECO:0000256" key="3">
    <source>
        <dbReference type="SAM" id="Coils"/>
    </source>
</evidence>
<dbReference type="SMART" id="SM01391">
    <property type="entry name" value="Filament"/>
    <property type="match status" value="1"/>
</dbReference>
<name>A0ABU7E2F4_9TELE</name>
<dbReference type="Gene3D" id="1.20.5.1160">
    <property type="entry name" value="Vasodilator-stimulated phosphoprotein"/>
    <property type="match status" value="1"/>
</dbReference>
<feature type="signal peptide" evidence="4">
    <location>
        <begin position="1"/>
        <end position="38"/>
    </location>
</feature>
<accession>A0ABU7E2F4</accession>
<dbReference type="PROSITE" id="PS51842">
    <property type="entry name" value="IF_ROD_2"/>
    <property type="match status" value="1"/>
</dbReference>
<gene>
    <name evidence="6" type="ORF">CHARACLAT_019766</name>
</gene>
<dbReference type="SUPFAM" id="SSF64593">
    <property type="entry name" value="Intermediate filament protein, coiled coil region"/>
    <property type="match status" value="2"/>
</dbReference>
<evidence type="ECO:0000256" key="1">
    <source>
        <dbReference type="ARBA" id="ARBA00022754"/>
    </source>
</evidence>
<dbReference type="EMBL" id="JAHUTJ010042803">
    <property type="protein sequence ID" value="MED6281285.1"/>
    <property type="molecule type" value="Genomic_DNA"/>
</dbReference>
<keyword evidence="2 3" id="KW-0175">Coiled coil</keyword>
<evidence type="ECO:0000313" key="7">
    <source>
        <dbReference type="Proteomes" id="UP001352852"/>
    </source>
</evidence>
<feature type="non-terminal residue" evidence="6">
    <location>
        <position position="1"/>
    </location>
</feature>
<feature type="coiled-coil region" evidence="3">
    <location>
        <begin position="113"/>
        <end position="147"/>
    </location>
</feature>
<evidence type="ECO:0000259" key="5">
    <source>
        <dbReference type="PROSITE" id="PS51842"/>
    </source>
</evidence>
<dbReference type="PANTHER" id="PTHR23239:SF180">
    <property type="entry name" value="KERATIN, TYPE I CYTOSKELETAL 17"/>
    <property type="match status" value="1"/>
</dbReference>
<feature type="coiled-coil region" evidence="3">
    <location>
        <begin position="338"/>
        <end position="397"/>
    </location>
</feature>
<evidence type="ECO:0000313" key="6">
    <source>
        <dbReference type="EMBL" id="MED6281285.1"/>
    </source>
</evidence>
<reference evidence="6 7" key="1">
    <citation type="submission" date="2021-06" db="EMBL/GenBank/DDBJ databases">
        <authorList>
            <person name="Palmer J.M."/>
        </authorList>
    </citation>
    <scope>NUCLEOTIDE SEQUENCE [LARGE SCALE GENOMIC DNA]</scope>
    <source>
        <strain evidence="6 7">CL_MEX2019</strain>
        <tissue evidence="6">Muscle</tissue>
    </source>
</reference>
<dbReference type="Gene3D" id="1.20.5.500">
    <property type="entry name" value="Single helix bin"/>
    <property type="match status" value="1"/>
</dbReference>
<dbReference type="PANTHER" id="PTHR23239">
    <property type="entry name" value="INTERMEDIATE FILAMENT"/>
    <property type="match status" value="1"/>
</dbReference>
<dbReference type="InterPro" id="IPR039008">
    <property type="entry name" value="IF_rod_dom"/>
</dbReference>
<sequence>IRWIFCAWLSTAKSDQFLPAGLHLLHLLLLLQVSSIMSVSVSQQSFSSSSAVGGWMLQRASSGPQSRAPSVYGGAGGFGTCISRGSSSFYSSSSGSLTTHSKCPVINGGKITMQNLNDRLASYLEKVRFLEDKNRELQLNIEEFCVKTKYIAKDYTPYFSTITDLKAEIARTFSENQNMLLQIETSKLAADDFKMKYETEIKMQRMVETDVFRLRMIRDSLTLTISTLEMSVEELKEELICMATSHKQEMEQLQIQGSGKVNVEVDSTGSTNLMEVLKEMRHRYETVMKNNKLEVEKWFQSKMETLQEQIITCTTEVKTYHSEISELKRTYQSVEISHQSLHAEIQCLQQNVSEVNSQYSVQLSQYQSIITTLETELQNMKASLEQLQIKYTVLLELKPRLESEIAEYRRLLEGEAYEQKKAVIIKQVTEEVEEQKPHIEKRVRTIVEQLVNGKVVSSSVDTQVQTIQ</sequence>
<feature type="coiled-coil region" evidence="3">
    <location>
        <begin position="218"/>
        <end position="256"/>
    </location>
</feature>
<evidence type="ECO:0000256" key="2">
    <source>
        <dbReference type="ARBA" id="ARBA00023054"/>
    </source>
</evidence>
<dbReference type="PRINTS" id="PR01248">
    <property type="entry name" value="TYPE1KERATIN"/>
</dbReference>
<keyword evidence="7" id="KW-1185">Reference proteome</keyword>
<dbReference type="Gene3D" id="1.20.5.170">
    <property type="match status" value="1"/>
</dbReference>
<keyword evidence="1" id="KW-0403">Intermediate filament</keyword>
<keyword evidence="4" id="KW-0732">Signal</keyword>
<protein>
    <recommendedName>
        <fullName evidence="5">IF rod domain-containing protein</fullName>
    </recommendedName>
</protein>
<feature type="domain" description="IF rod" evidence="5">
    <location>
        <begin position="109"/>
        <end position="419"/>
    </location>
</feature>
<feature type="chain" id="PRO_5045293626" description="IF rod domain-containing protein" evidence="4">
    <location>
        <begin position="39"/>
        <end position="468"/>
    </location>
</feature>
<organism evidence="6 7">
    <name type="scientific">Characodon lateralis</name>
    <dbReference type="NCBI Taxonomy" id="208331"/>
    <lineage>
        <taxon>Eukaryota</taxon>
        <taxon>Metazoa</taxon>
        <taxon>Chordata</taxon>
        <taxon>Craniata</taxon>
        <taxon>Vertebrata</taxon>
        <taxon>Euteleostomi</taxon>
        <taxon>Actinopterygii</taxon>
        <taxon>Neopterygii</taxon>
        <taxon>Teleostei</taxon>
        <taxon>Neoteleostei</taxon>
        <taxon>Acanthomorphata</taxon>
        <taxon>Ovalentaria</taxon>
        <taxon>Atherinomorphae</taxon>
        <taxon>Cyprinodontiformes</taxon>
        <taxon>Goodeidae</taxon>
        <taxon>Characodon</taxon>
    </lineage>
</organism>
<evidence type="ECO:0000256" key="4">
    <source>
        <dbReference type="SAM" id="SignalP"/>
    </source>
</evidence>
<comment type="caution">
    <text evidence="6">The sequence shown here is derived from an EMBL/GenBank/DDBJ whole genome shotgun (WGS) entry which is preliminary data.</text>
</comment>
<proteinExistence type="predicted"/>
<dbReference type="Pfam" id="PF00038">
    <property type="entry name" value="Filament"/>
    <property type="match status" value="1"/>
</dbReference>